<evidence type="ECO:0000313" key="2">
    <source>
        <dbReference type="EMBL" id="SKC37410.1"/>
    </source>
</evidence>
<evidence type="ECO:0000256" key="1">
    <source>
        <dbReference type="SAM" id="Phobius"/>
    </source>
</evidence>
<name>A0A1T5IEA3_9MICO</name>
<organism evidence="2 3">
    <name type="scientific">Okibacterium fritillariae</name>
    <dbReference type="NCBI Taxonomy" id="123320"/>
    <lineage>
        <taxon>Bacteria</taxon>
        <taxon>Bacillati</taxon>
        <taxon>Actinomycetota</taxon>
        <taxon>Actinomycetes</taxon>
        <taxon>Micrococcales</taxon>
        <taxon>Microbacteriaceae</taxon>
        <taxon>Okibacterium</taxon>
    </lineage>
</organism>
<sequence length="75" mass="8147">MSDDDLARDKPTAMNRAVFCGLITLLLVAGAIFIPDTALSRVLDIPLRWLSLVAALIFLCMTISAIRVMRRGGGE</sequence>
<dbReference type="OrthoDB" id="9854236at2"/>
<proteinExistence type="predicted"/>
<keyword evidence="3" id="KW-1185">Reference proteome</keyword>
<keyword evidence="1" id="KW-0472">Membrane</keyword>
<dbReference type="RefSeq" id="WP_079726551.1">
    <property type="nucleotide sequence ID" value="NZ_FUZP01000001.1"/>
</dbReference>
<keyword evidence="1" id="KW-0812">Transmembrane</keyword>
<dbReference type="EMBL" id="FUZP01000001">
    <property type="protein sequence ID" value="SKC37410.1"/>
    <property type="molecule type" value="Genomic_DNA"/>
</dbReference>
<evidence type="ECO:0000313" key="3">
    <source>
        <dbReference type="Proteomes" id="UP000190857"/>
    </source>
</evidence>
<reference evidence="2 3" key="1">
    <citation type="submission" date="2017-02" db="EMBL/GenBank/DDBJ databases">
        <authorList>
            <person name="Peterson S.W."/>
        </authorList>
    </citation>
    <scope>NUCLEOTIDE SEQUENCE [LARGE SCALE GENOMIC DNA]</scope>
    <source>
        <strain evidence="2 3">VKM Ac-2059</strain>
    </source>
</reference>
<dbReference type="Proteomes" id="UP000190857">
    <property type="component" value="Unassembled WGS sequence"/>
</dbReference>
<gene>
    <name evidence="2" type="ORF">SAMN06309945_0317</name>
</gene>
<feature type="transmembrane region" description="Helical" evidence="1">
    <location>
        <begin position="47"/>
        <end position="69"/>
    </location>
</feature>
<protein>
    <submittedName>
        <fullName evidence="2">Uncharacterized protein</fullName>
    </submittedName>
</protein>
<feature type="transmembrane region" description="Helical" evidence="1">
    <location>
        <begin position="17"/>
        <end position="35"/>
    </location>
</feature>
<keyword evidence="1" id="KW-1133">Transmembrane helix</keyword>
<accession>A0A1T5IEA3</accession>
<dbReference type="AlphaFoldDB" id="A0A1T5IEA3"/>